<dbReference type="Proteomes" id="UP001224775">
    <property type="component" value="Unassembled WGS sequence"/>
</dbReference>
<dbReference type="Gene3D" id="1.10.510.10">
    <property type="entry name" value="Transferase(Phosphotransferase) domain 1"/>
    <property type="match status" value="1"/>
</dbReference>
<dbReference type="InterPro" id="IPR011009">
    <property type="entry name" value="Kinase-like_dom_sf"/>
</dbReference>
<feature type="region of interest" description="Disordered" evidence="1">
    <location>
        <begin position="1"/>
        <end position="68"/>
    </location>
</feature>
<feature type="compositionally biased region" description="Low complexity" evidence="1">
    <location>
        <begin position="16"/>
        <end position="28"/>
    </location>
</feature>
<dbReference type="PROSITE" id="PS50011">
    <property type="entry name" value="PROTEIN_KINASE_DOM"/>
    <property type="match status" value="1"/>
</dbReference>
<dbReference type="GO" id="GO:0005524">
    <property type="term" value="F:ATP binding"/>
    <property type="evidence" value="ECO:0007669"/>
    <property type="project" value="InterPro"/>
</dbReference>
<feature type="compositionally biased region" description="Basic residues" evidence="1">
    <location>
        <begin position="56"/>
        <end position="68"/>
    </location>
</feature>
<keyword evidence="4" id="KW-1185">Reference proteome</keyword>
<reference evidence="3" key="1">
    <citation type="submission" date="2023-06" db="EMBL/GenBank/DDBJ databases">
        <title>Survivors Of The Sea: Transcriptome response of Skeletonema marinoi to long-term dormancy.</title>
        <authorList>
            <person name="Pinder M.I.M."/>
            <person name="Kourtchenko O."/>
            <person name="Robertson E.K."/>
            <person name="Larsson T."/>
            <person name="Maumus F."/>
            <person name="Osuna-Cruz C.M."/>
            <person name="Vancaester E."/>
            <person name="Stenow R."/>
            <person name="Vandepoele K."/>
            <person name="Ploug H."/>
            <person name="Bruchert V."/>
            <person name="Godhe A."/>
            <person name="Topel M."/>
        </authorList>
    </citation>
    <scope>NUCLEOTIDE SEQUENCE</scope>
    <source>
        <strain evidence="3">R05AC</strain>
    </source>
</reference>
<protein>
    <submittedName>
        <fullName evidence="3">Protein kinase family protein</fullName>
        <ecNumber evidence="3">2.7.-.-</ecNumber>
    </submittedName>
</protein>
<gene>
    <name evidence="3" type="ORF">QTG54_016844</name>
</gene>
<sequence>MSGVIESSNTRRRRNNPNSPSSSSATTSYGGDFNQRLYNSNQTRSNDDDGGQQKSRNGKRTGRFVRRNRKAHFSRLGNMCSKFGNLKLRTVDILFIVAALAKIVSVLHSAHKSKVHRRSIEQPNAPVTIKAGTQYPPIESSIIWALPKWVERWRHHKMPFFSPMLYRRGDDDYAYYESNLDDYYYEDPIDQDPTVHHSQNTEKIEYKGMFRGSTYKRKYLNTYEAKKKKINQRGYAFVDDTIYTAESMRHETAKALKFSSPFVNDHMIASLQDSVSVGAFDALDNNGNAPHYIDDDSTLDVYYAFDDDFVRGTHGIGLYSEYKGKESHADDEWDEEEEEEPHNEGLNALAGRGYDFWHRNEGEEDTVCTQTIFYRGNHPTCNELHSLASGYTWLIGEEAYSRRWKNRKQLSKEKALLSKFLGAGYFRHAFLLERIVARDDNMRSNEEGVQNQWDDVVFKIMQFLEDEGGEHGFAEDDEVRSRGWGYNPNNKYIFLGLVEYMRIDANVMELLTPSPRAANVFSYCGTSSITEFTPIDIEDYVYPTLGNTPKKLHHEPEDYPYLDLPLNSHISFEEKLEIALEMAKCVAAMHGYTDGVMVNVDIQLGQFFRGTDGKIKLVDFNRAEAMFYDTKKEEYCKWRNGMSPDGTLRAPEENVDAGLSEQLDVFSLGNVFYSVLTGASVWEGYGLAEAMRNIIEGETMPIDKLFYETFSSEVLAQAIELCWTYDAEERPTIFEIVRFLEQAIESNTRNPDGGTLEERLARGEQFDLYG</sequence>
<name>A0AAD9D4B0_9STRA</name>
<evidence type="ECO:0000259" key="2">
    <source>
        <dbReference type="PROSITE" id="PS50011"/>
    </source>
</evidence>
<dbReference type="AlphaFoldDB" id="A0AAD9D4B0"/>
<accession>A0AAD9D4B0</accession>
<dbReference type="PANTHER" id="PTHR44329:SF214">
    <property type="entry name" value="PROTEIN KINASE DOMAIN-CONTAINING PROTEIN"/>
    <property type="match status" value="1"/>
</dbReference>
<evidence type="ECO:0000313" key="4">
    <source>
        <dbReference type="Proteomes" id="UP001224775"/>
    </source>
</evidence>
<dbReference type="EC" id="2.7.-.-" evidence="3"/>
<comment type="caution">
    <text evidence="3">The sequence shown here is derived from an EMBL/GenBank/DDBJ whole genome shotgun (WGS) entry which is preliminary data.</text>
</comment>
<proteinExistence type="predicted"/>
<dbReference type="SUPFAM" id="SSF56112">
    <property type="entry name" value="Protein kinase-like (PK-like)"/>
    <property type="match status" value="1"/>
</dbReference>
<keyword evidence="3" id="KW-0808">Transferase</keyword>
<dbReference type="InterPro" id="IPR051681">
    <property type="entry name" value="Ser/Thr_Kinases-Pseudokinases"/>
</dbReference>
<dbReference type="Pfam" id="PF00069">
    <property type="entry name" value="Pkinase"/>
    <property type="match status" value="1"/>
</dbReference>
<keyword evidence="3" id="KW-0418">Kinase</keyword>
<dbReference type="GO" id="GO:0004674">
    <property type="term" value="F:protein serine/threonine kinase activity"/>
    <property type="evidence" value="ECO:0007669"/>
    <property type="project" value="TreeGrafter"/>
</dbReference>
<dbReference type="EMBL" id="JATAAI010000066">
    <property type="protein sequence ID" value="KAK1732450.1"/>
    <property type="molecule type" value="Genomic_DNA"/>
</dbReference>
<dbReference type="InterPro" id="IPR000719">
    <property type="entry name" value="Prot_kinase_dom"/>
</dbReference>
<dbReference type="PANTHER" id="PTHR44329">
    <property type="entry name" value="SERINE/THREONINE-PROTEIN KINASE TNNI3K-RELATED"/>
    <property type="match status" value="1"/>
</dbReference>
<organism evidence="3 4">
    <name type="scientific">Skeletonema marinoi</name>
    <dbReference type="NCBI Taxonomy" id="267567"/>
    <lineage>
        <taxon>Eukaryota</taxon>
        <taxon>Sar</taxon>
        <taxon>Stramenopiles</taxon>
        <taxon>Ochrophyta</taxon>
        <taxon>Bacillariophyta</taxon>
        <taxon>Coscinodiscophyceae</taxon>
        <taxon>Thalassiosirophycidae</taxon>
        <taxon>Thalassiosirales</taxon>
        <taxon>Skeletonemataceae</taxon>
        <taxon>Skeletonema</taxon>
        <taxon>Skeletonema marinoi-dohrnii complex</taxon>
    </lineage>
</organism>
<evidence type="ECO:0000256" key="1">
    <source>
        <dbReference type="SAM" id="MobiDB-lite"/>
    </source>
</evidence>
<feature type="domain" description="Protein kinase" evidence="2">
    <location>
        <begin position="415"/>
        <end position="744"/>
    </location>
</feature>
<evidence type="ECO:0000313" key="3">
    <source>
        <dbReference type="EMBL" id="KAK1732450.1"/>
    </source>
</evidence>